<protein>
    <recommendedName>
        <fullName evidence="3">Nucleotidyltransferase family protein</fullName>
    </recommendedName>
</protein>
<dbReference type="EMBL" id="JACHFM010000004">
    <property type="protein sequence ID" value="MBB5223691.1"/>
    <property type="molecule type" value="Genomic_DNA"/>
</dbReference>
<dbReference type="InterPro" id="IPR039498">
    <property type="entry name" value="NTP_transf_5"/>
</dbReference>
<evidence type="ECO:0000313" key="1">
    <source>
        <dbReference type="EMBL" id="MBB5223691.1"/>
    </source>
</evidence>
<sequence length="312" mass="33194">MSVAEEVLAVAGRHHMVPALASALLLRGERPDDPELADYLDAIRGLNARRNARLAAEAGDIGLMLVRRGIRPVFLKGTALLLLGIHADPASRFIGDIDILVAPAETDAAAEAIEALGFRRKPAGPAHAHDRVKLAHPCRPAQVELHHPAVPGHLAGPLRPDEMRARAVPVAALAGAAVPSATDLVIHNVIHAMLHDRNLATAELPLRDALDLALVARGGAVDWDEVVARMPLAPQGTAALGFMLAASREVFPWAGLPEVQVPGAAARALSAWRDRRGRPTGRVRRRLANVAEHSGRAWRGLNRAIRPAEVPA</sequence>
<gene>
    <name evidence="1" type="ORF">HNP73_003645</name>
</gene>
<name>A0A840SX45_9RHOB</name>
<evidence type="ECO:0008006" key="3">
    <source>
        <dbReference type="Google" id="ProtNLM"/>
    </source>
</evidence>
<evidence type="ECO:0000313" key="2">
    <source>
        <dbReference type="Proteomes" id="UP000549457"/>
    </source>
</evidence>
<keyword evidence="2" id="KW-1185">Reference proteome</keyword>
<organism evidence="1 2">
    <name type="scientific">Amaricoccus macauensis</name>
    <dbReference type="NCBI Taxonomy" id="57001"/>
    <lineage>
        <taxon>Bacteria</taxon>
        <taxon>Pseudomonadati</taxon>
        <taxon>Pseudomonadota</taxon>
        <taxon>Alphaproteobacteria</taxon>
        <taxon>Rhodobacterales</taxon>
        <taxon>Paracoccaceae</taxon>
        <taxon>Amaricoccus</taxon>
    </lineage>
</organism>
<reference evidence="1 2" key="1">
    <citation type="submission" date="2020-08" db="EMBL/GenBank/DDBJ databases">
        <title>Genomic Encyclopedia of Type Strains, Phase IV (KMG-IV): sequencing the most valuable type-strain genomes for metagenomic binning, comparative biology and taxonomic classification.</title>
        <authorList>
            <person name="Goeker M."/>
        </authorList>
    </citation>
    <scope>NUCLEOTIDE SEQUENCE [LARGE SCALE GENOMIC DNA]</scope>
    <source>
        <strain evidence="1 2">DSM 101730</strain>
    </source>
</reference>
<proteinExistence type="predicted"/>
<accession>A0A840SX45</accession>
<dbReference type="Proteomes" id="UP000549457">
    <property type="component" value="Unassembled WGS sequence"/>
</dbReference>
<comment type="caution">
    <text evidence="1">The sequence shown here is derived from an EMBL/GenBank/DDBJ whole genome shotgun (WGS) entry which is preliminary data.</text>
</comment>
<dbReference type="RefSeq" id="WP_184153101.1">
    <property type="nucleotide sequence ID" value="NZ_JACHFM010000004.1"/>
</dbReference>
<dbReference type="Pfam" id="PF14907">
    <property type="entry name" value="NTP_transf_5"/>
    <property type="match status" value="1"/>
</dbReference>
<dbReference type="AlphaFoldDB" id="A0A840SX45"/>